<keyword evidence="4" id="KW-0548">Nucleotidyltransferase</keyword>
<evidence type="ECO:0000256" key="7">
    <source>
        <dbReference type="ARBA" id="ARBA00022840"/>
    </source>
</evidence>
<dbReference type="CDD" id="cd05403">
    <property type="entry name" value="NT_KNTase_like"/>
    <property type="match status" value="1"/>
</dbReference>
<evidence type="ECO:0000256" key="5">
    <source>
        <dbReference type="ARBA" id="ARBA00022723"/>
    </source>
</evidence>
<evidence type="ECO:0000259" key="10">
    <source>
        <dbReference type="Pfam" id="PF01909"/>
    </source>
</evidence>
<proteinExistence type="inferred from homology"/>
<evidence type="ECO:0000313" key="11">
    <source>
        <dbReference type="EMBL" id="MQL52241.1"/>
    </source>
</evidence>
<keyword evidence="8" id="KW-0460">Magnesium</keyword>
<gene>
    <name evidence="11" type="ORF">GFC01_08140</name>
</gene>
<evidence type="ECO:0000313" key="12">
    <source>
        <dbReference type="Proteomes" id="UP000441717"/>
    </source>
</evidence>
<dbReference type="EMBL" id="WHYR01000018">
    <property type="protein sequence ID" value="MQL52241.1"/>
    <property type="molecule type" value="Genomic_DNA"/>
</dbReference>
<dbReference type="Gene3D" id="3.30.460.10">
    <property type="entry name" value="Beta Polymerase, domain 2"/>
    <property type="match status" value="1"/>
</dbReference>
<comment type="cofactor">
    <cofactor evidence="1">
        <name>Mg(2+)</name>
        <dbReference type="ChEBI" id="CHEBI:18420"/>
    </cofactor>
</comment>
<accession>A0A6N7IQP0</accession>
<keyword evidence="5" id="KW-0479">Metal-binding</keyword>
<feature type="domain" description="Polymerase nucleotidyl transferase" evidence="10">
    <location>
        <begin position="57"/>
        <end position="134"/>
    </location>
</feature>
<evidence type="ECO:0000256" key="6">
    <source>
        <dbReference type="ARBA" id="ARBA00022741"/>
    </source>
</evidence>
<organism evidence="11 12">
    <name type="scientific">Desulfofundulus thermobenzoicus</name>
    <dbReference type="NCBI Taxonomy" id="29376"/>
    <lineage>
        <taxon>Bacteria</taxon>
        <taxon>Bacillati</taxon>
        <taxon>Bacillota</taxon>
        <taxon>Clostridia</taxon>
        <taxon>Eubacteriales</taxon>
        <taxon>Peptococcaceae</taxon>
        <taxon>Desulfofundulus</taxon>
    </lineage>
</organism>
<keyword evidence="6" id="KW-0547">Nucleotide-binding</keyword>
<evidence type="ECO:0000256" key="4">
    <source>
        <dbReference type="ARBA" id="ARBA00022695"/>
    </source>
</evidence>
<comment type="similarity">
    <text evidence="9">Belongs to the MntA antitoxin family.</text>
</comment>
<evidence type="ECO:0000256" key="8">
    <source>
        <dbReference type="ARBA" id="ARBA00022842"/>
    </source>
</evidence>
<evidence type="ECO:0000256" key="2">
    <source>
        <dbReference type="ARBA" id="ARBA00022649"/>
    </source>
</evidence>
<dbReference type="SUPFAM" id="SSF81301">
    <property type="entry name" value="Nucleotidyltransferase"/>
    <property type="match status" value="1"/>
</dbReference>
<protein>
    <recommendedName>
        <fullName evidence="10">Polymerase nucleotidyl transferase domain-containing protein</fullName>
    </recommendedName>
</protein>
<dbReference type="OrthoDB" id="9809668at2"/>
<dbReference type="GO" id="GO:0005524">
    <property type="term" value="F:ATP binding"/>
    <property type="evidence" value="ECO:0007669"/>
    <property type="project" value="UniProtKB-KW"/>
</dbReference>
<dbReference type="GO" id="GO:0016779">
    <property type="term" value="F:nucleotidyltransferase activity"/>
    <property type="evidence" value="ECO:0007669"/>
    <property type="project" value="UniProtKB-KW"/>
</dbReference>
<comment type="caution">
    <text evidence="11">The sequence shown here is derived from an EMBL/GenBank/DDBJ whole genome shotgun (WGS) entry which is preliminary data.</text>
</comment>
<evidence type="ECO:0000256" key="1">
    <source>
        <dbReference type="ARBA" id="ARBA00001946"/>
    </source>
</evidence>
<dbReference type="AlphaFoldDB" id="A0A6N7IQP0"/>
<dbReference type="PANTHER" id="PTHR33571:SF14">
    <property type="entry name" value="PROTEIN ADENYLYLTRANSFERASE MJ0435-RELATED"/>
    <property type="match status" value="1"/>
</dbReference>
<dbReference type="Proteomes" id="UP000441717">
    <property type="component" value="Unassembled WGS sequence"/>
</dbReference>
<dbReference type="PANTHER" id="PTHR33571">
    <property type="entry name" value="SSL8005 PROTEIN"/>
    <property type="match status" value="1"/>
</dbReference>
<reference evidence="11 12" key="1">
    <citation type="submission" date="2019-10" db="EMBL/GenBank/DDBJ databases">
        <title>Comparative genomics of sulfur disproportionating microorganisms.</title>
        <authorList>
            <person name="Ward L.M."/>
            <person name="Bertran E."/>
            <person name="Johnston D."/>
        </authorList>
    </citation>
    <scope>NUCLEOTIDE SEQUENCE [LARGE SCALE GENOMIC DNA]</scope>
    <source>
        <strain evidence="11 12">DSM 14055</strain>
    </source>
</reference>
<dbReference type="InterPro" id="IPR002934">
    <property type="entry name" value="Polymerase_NTP_transf_dom"/>
</dbReference>
<name>A0A6N7IQP0_9FIRM</name>
<dbReference type="InterPro" id="IPR043519">
    <property type="entry name" value="NT_sf"/>
</dbReference>
<dbReference type="InterPro" id="IPR052038">
    <property type="entry name" value="Type-VII_TA_antitoxin"/>
</dbReference>
<sequence length="137" mass="15562">METTGRVFYPAFILCKGWRIIVAGNAGKVAFPRGIILSEVSALDMEKIKEIAVPIFRRYGVVKAFVFGSYARGEQNEESDVDFLIEYAPGARRSLFTHARIIDELKEALEKDVDVITENSLCHLLREKVLRQKRAIM</sequence>
<evidence type="ECO:0000256" key="9">
    <source>
        <dbReference type="ARBA" id="ARBA00038276"/>
    </source>
</evidence>
<keyword evidence="3" id="KW-0808">Transferase</keyword>
<keyword evidence="7" id="KW-0067">ATP-binding</keyword>
<keyword evidence="12" id="KW-1185">Reference proteome</keyword>
<keyword evidence="2" id="KW-1277">Toxin-antitoxin system</keyword>
<dbReference type="Pfam" id="PF01909">
    <property type="entry name" value="NTP_transf_2"/>
    <property type="match status" value="1"/>
</dbReference>
<dbReference type="GO" id="GO:0046872">
    <property type="term" value="F:metal ion binding"/>
    <property type="evidence" value="ECO:0007669"/>
    <property type="project" value="UniProtKB-KW"/>
</dbReference>
<evidence type="ECO:0000256" key="3">
    <source>
        <dbReference type="ARBA" id="ARBA00022679"/>
    </source>
</evidence>